<sequence>MAEQGTGEHPWCIEANTLNKFVDAKGLLKAFETKINTMVIDLGLLREDQNKLAEKVCTLEAKIHELSPVMDGLDKKELQI</sequence>
<evidence type="ECO:0000313" key="2">
    <source>
        <dbReference type="Proteomes" id="UP001066276"/>
    </source>
</evidence>
<dbReference type="AlphaFoldDB" id="A0AAV7PR13"/>
<proteinExistence type="predicted"/>
<comment type="caution">
    <text evidence="1">The sequence shown here is derived from an EMBL/GenBank/DDBJ whole genome shotgun (WGS) entry which is preliminary data.</text>
</comment>
<name>A0AAV7PR13_PLEWA</name>
<keyword evidence="2" id="KW-1185">Reference proteome</keyword>
<gene>
    <name evidence="1" type="ORF">NDU88_008050</name>
</gene>
<protein>
    <submittedName>
        <fullName evidence="1">Uncharacterized protein</fullName>
    </submittedName>
</protein>
<accession>A0AAV7PR13</accession>
<evidence type="ECO:0000313" key="1">
    <source>
        <dbReference type="EMBL" id="KAJ1129684.1"/>
    </source>
</evidence>
<reference evidence="1" key="1">
    <citation type="journal article" date="2022" name="bioRxiv">
        <title>Sequencing and chromosome-scale assembly of the giantPleurodeles waltlgenome.</title>
        <authorList>
            <person name="Brown T."/>
            <person name="Elewa A."/>
            <person name="Iarovenko S."/>
            <person name="Subramanian E."/>
            <person name="Araus A.J."/>
            <person name="Petzold A."/>
            <person name="Susuki M."/>
            <person name="Suzuki K.-i.T."/>
            <person name="Hayashi T."/>
            <person name="Toyoda A."/>
            <person name="Oliveira C."/>
            <person name="Osipova E."/>
            <person name="Leigh N.D."/>
            <person name="Simon A."/>
            <person name="Yun M.H."/>
        </authorList>
    </citation>
    <scope>NUCLEOTIDE SEQUENCE</scope>
    <source>
        <strain evidence="1">20211129_DDA</strain>
        <tissue evidence="1">Liver</tissue>
    </source>
</reference>
<dbReference type="EMBL" id="JANPWB010000011">
    <property type="protein sequence ID" value="KAJ1129684.1"/>
    <property type="molecule type" value="Genomic_DNA"/>
</dbReference>
<dbReference type="Proteomes" id="UP001066276">
    <property type="component" value="Chromosome 7"/>
</dbReference>
<organism evidence="1 2">
    <name type="scientific">Pleurodeles waltl</name>
    <name type="common">Iberian ribbed newt</name>
    <dbReference type="NCBI Taxonomy" id="8319"/>
    <lineage>
        <taxon>Eukaryota</taxon>
        <taxon>Metazoa</taxon>
        <taxon>Chordata</taxon>
        <taxon>Craniata</taxon>
        <taxon>Vertebrata</taxon>
        <taxon>Euteleostomi</taxon>
        <taxon>Amphibia</taxon>
        <taxon>Batrachia</taxon>
        <taxon>Caudata</taxon>
        <taxon>Salamandroidea</taxon>
        <taxon>Salamandridae</taxon>
        <taxon>Pleurodelinae</taxon>
        <taxon>Pleurodeles</taxon>
    </lineage>
</organism>